<reference evidence="1" key="1">
    <citation type="submission" date="2023-05" db="EMBL/GenBank/DDBJ databases">
        <title>Whole genome sequence of Commensalibacter sp.</title>
        <authorList>
            <person name="Charoenyingcharoen P."/>
            <person name="Yukphan P."/>
        </authorList>
    </citation>
    <scope>NUCLEOTIDE SEQUENCE</scope>
    <source>
        <strain evidence="1">TBRC 10068</strain>
    </source>
</reference>
<dbReference type="GO" id="GO:0016757">
    <property type="term" value="F:glycosyltransferase activity"/>
    <property type="evidence" value="ECO:0007669"/>
    <property type="project" value="UniProtKB-KW"/>
</dbReference>
<evidence type="ECO:0000313" key="1">
    <source>
        <dbReference type="EMBL" id="MDI2113476.1"/>
    </source>
</evidence>
<organism evidence="1 2">
    <name type="scientific">Commensalibacter nepenthis</name>
    <dbReference type="NCBI Taxonomy" id="3043872"/>
    <lineage>
        <taxon>Bacteria</taxon>
        <taxon>Pseudomonadati</taxon>
        <taxon>Pseudomonadota</taxon>
        <taxon>Alphaproteobacteria</taxon>
        <taxon>Acetobacterales</taxon>
        <taxon>Acetobacteraceae</taxon>
    </lineage>
</organism>
<dbReference type="SUPFAM" id="SSF53448">
    <property type="entry name" value="Nucleotide-diphospho-sugar transferases"/>
    <property type="match status" value="1"/>
</dbReference>
<keyword evidence="1" id="KW-0808">Transferase</keyword>
<protein>
    <submittedName>
        <fullName evidence="1">Glycosyltransferase family 2 protein</fullName>
        <ecNumber evidence="1">2.4.-.-</ecNumber>
    </submittedName>
</protein>
<dbReference type="EC" id="2.4.-.-" evidence="1"/>
<gene>
    <name evidence="1" type="ORF">QJV33_09350</name>
</gene>
<dbReference type="RefSeq" id="WP_281463078.1">
    <property type="nucleotide sequence ID" value="NZ_JASBAN010000001.1"/>
</dbReference>
<name>A0ABT6Q9K8_9PROT</name>
<evidence type="ECO:0000313" key="2">
    <source>
        <dbReference type="Proteomes" id="UP001431775"/>
    </source>
</evidence>
<comment type="caution">
    <text evidence="1">The sequence shown here is derived from an EMBL/GenBank/DDBJ whole genome shotgun (WGS) entry which is preliminary data.</text>
</comment>
<dbReference type="InterPro" id="IPR029044">
    <property type="entry name" value="Nucleotide-diphossugar_trans"/>
</dbReference>
<dbReference type="Proteomes" id="UP001431775">
    <property type="component" value="Unassembled WGS sequence"/>
</dbReference>
<dbReference type="Pfam" id="PF13704">
    <property type="entry name" value="Glyco_tranf_2_4"/>
    <property type="match status" value="1"/>
</dbReference>
<proteinExistence type="predicted"/>
<dbReference type="Gene3D" id="3.90.550.10">
    <property type="entry name" value="Spore Coat Polysaccharide Biosynthesis Protein SpsA, Chain A"/>
    <property type="match status" value="1"/>
</dbReference>
<sequence length="502" mass="58286">MKVGAVLFVKNEVEDIAWWISWHLSIGIDTIIIYDDYSSDGTWEVINAASKVFDVRPQRAASASHFNLRQAKTYKNAIVDYRDEFDWLICIDADEYIDIINGDDVHNFLNKYDDDIDGIALNWKCFGSNKHIIKPASPNVFENYHMRSNNDFEMNQYVKSFFKPKKASLDFINPHRFIVPGRYITPNGETPEWQEQYPEKTVALPDWTAAVIRHYVIRSAEHFVEKSKRRSDLRAANMGMGLFNFYDKNDEYEPMQLKRINAMYSYIYEIQHQTSLDIIAQIEMNSKMSKEIVSESSDIIDKIVVINAVTYFSTELVIDKDYGQLAHIHPDQKNQDVLPVTLFSIPSKPDFVFLIVLDNFSPMHQIGEARVSKILTYKKIELSENNFALQSPLTKRVITSAPVEGNNVLSYLECNRDEVREWETFTVKEVTEQKEGILVEIAKAITDHNLLNKDKINIDMNLYADAFFAGLVTFDDFELNFFKNKNNITNYPWFKQIDKLSI</sequence>
<accession>A0ABT6Q9K8</accession>
<keyword evidence="1" id="KW-0328">Glycosyltransferase</keyword>
<keyword evidence="2" id="KW-1185">Reference proteome</keyword>
<dbReference type="EMBL" id="JASBAN010000001">
    <property type="protein sequence ID" value="MDI2113476.1"/>
    <property type="molecule type" value="Genomic_DNA"/>
</dbReference>